<dbReference type="RefSeq" id="WP_081805189.1">
    <property type="nucleotide sequence ID" value="NZ_FONH01000016.1"/>
</dbReference>
<keyword evidence="3" id="KW-1185">Reference proteome</keyword>
<dbReference type="PANTHER" id="PTHR18964">
    <property type="entry name" value="ROK (REPRESSOR, ORF, KINASE) FAMILY"/>
    <property type="match status" value="1"/>
</dbReference>
<dbReference type="AlphaFoldDB" id="A0A1I2IFA2"/>
<keyword evidence="2" id="KW-0418">Kinase</keyword>
<proteinExistence type="predicted"/>
<evidence type="ECO:0000313" key="3">
    <source>
        <dbReference type="Proteomes" id="UP000199477"/>
    </source>
</evidence>
<dbReference type="InterPro" id="IPR000600">
    <property type="entry name" value="ROK"/>
</dbReference>
<organism evidence="2 3">
    <name type="scientific">Dyella marensis</name>
    <dbReference type="NCBI Taxonomy" id="500610"/>
    <lineage>
        <taxon>Bacteria</taxon>
        <taxon>Pseudomonadati</taxon>
        <taxon>Pseudomonadota</taxon>
        <taxon>Gammaproteobacteria</taxon>
        <taxon>Lysobacterales</taxon>
        <taxon>Rhodanobacteraceae</taxon>
        <taxon>Dyella</taxon>
    </lineage>
</organism>
<feature type="compositionally biased region" description="Polar residues" evidence="1">
    <location>
        <begin position="325"/>
        <end position="342"/>
    </location>
</feature>
<dbReference type="Proteomes" id="UP000199477">
    <property type="component" value="Unassembled WGS sequence"/>
</dbReference>
<dbReference type="STRING" id="500610.SAMN02799615_03458"/>
<evidence type="ECO:0000256" key="1">
    <source>
        <dbReference type="SAM" id="MobiDB-lite"/>
    </source>
</evidence>
<reference evidence="3" key="1">
    <citation type="submission" date="2016-10" db="EMBL/GenBank/DDBJ databases">
        <authorList>
            <person name="Varghese N."/>
            <person name="Submissions S."/>
        </authorList>
    </citation>
    <scope>NUCLEOTIDE SEQUENCE [LARGE SCALE GENOMIC DNA]</scope>
    <source>
        <strain evidence="3">UNC178MFTsu3.1</strain>
    </source>
</reference>
<dbReference type="GO" id="GO:0016301">
    <property type="term" value="F:kinase activity"/>
    <property type="evidence" value="ECO:0007669"/>
    <property type="project" value="UniProtKB-KW"/>
</dbReference>
<dbReference type="Gene3D" id="3.30.420.40">
    <property type="match status" value="2"/>
</dbReference>
<dbReference type="Pfam" id="PF00480">
    <property type="entry name" value="ROK"/>
    <property type="match status" value="1"/>
</dbReference>
<dbReference type="EMBL" id="FONH01000016">
    <property type="protein sequence ID" value="SFF40904.1"/>
    <property type="molecule type" value="Genomic_DNA"/>
</dbReference>
<sequence length="342" mass="36075">MNHRASLPPARMLLAIDVGGTKTQAASYDPASGALRRCRLETHAPNQRGAAALHRLIDGVKRGLALDNDTPPLGIAAVFPGVMRGQHLLLAPNTPGLEGLNLFEELAAAFASTGITLDNDVKAGALAEHAWGALRGSDPSLYLNVGTGLAAAAMIGGEVYRGRNGAALEIGYQLTPADSTQTPEHWRGWRDGVAPMESAFSGASLDALARQALGEDRRAEDLFASEDPKIRHELKRRVHALAAQLVNLAIALDVERIAIGGGINRQFALFEATLSGLMDRLVPFPPMLVRAHFADEAPLWGALELARRAAGLPALPATLFDDATAGTTEPAGTQQPTMPNPP</sequence>
<dbReference type="PANTHER" id="PTHR18964:SF173">
    <property type="entry name" value="GLUCOKINASE"/>
    <property type="match status" value="1"/>
</dbReference>
<keyword evidence="2" id="KW-0808">Transferase</keyword>
<protein>
    <submittedName>
        <fullName evidence="2">Glucokinase</fullName>
    </submittedName>
</protein>
<name>A0A1I2IFA2_9GAMM</name>
<accession>A0A1I2IFA2</accession>
<feature type="region of interest" description="Disordered" evidence="1">
    <location>
        <begin position="323"/>
        <end position="342"/>
    </location>
</feature>
<dbReference type="InterPro" id="IPR043129">
    <property type="entry name" value="ATPase_NBD"/>
</dbReference>
<gene>
    <name evidence="2" type="ORF">SAMN02799615_03458</name>
</gene>
<dbReference type="SUPFAM" id="SSF53067">
    <property type="entry name" value="Actin-like ATPase domain"/>
    <property type="match status" value="1"/>
</dbReference>
<evidence type="ECO:0000313" key="2">
    <source>
        <dbReference type="EMBL" id="SFF40904.1"/>
    </source>
</evidence>